<feature type="compositionally biased region" description="Basic and acidic residues" evidence="1">
    <location>
        <begin position="273"/>
        <end position="282"/>
    </location>
</feature>
<dbReference type="Pfam" id="PF01832">
    <property type="entry name" value="Glucosaminidase"/>
    <property type="match status" value="1"/>
</dbReference>
<dbReference type="EMBL" id="CP046956">
    <property type="protein sequence ID" value="QTN00775.1"/>
    <property type="molecule type" value="Genomic_DNA"/>
</dbReference>
<feature type="domain" description="SH3b" evidence="2">
    <location>
        <begin position="904"/>
        <end position="966"/>
    </location>
</feature>
<sequence length="1180" mass="132751">MVKDIFKGQYFIFSLFLFFLIIPFTVTAEPNGEYQDTGELELFKTTENLTIGDFSVIDSTYLFGYETENGIKIQYSNTNKIIPSESLMKVGSDENVSGLFELETTGTQLLSKGDPLYTATNKESPAGSVLKEIEYPVYEDDEGHPIIYIGNVSFYLAESESSDAVGTTDTENSVSSGDKEVTNEKEMTDSSSDETSIVETEQGSSKGTTEELSEEPVVQEKTDPEETAIDEDAGMESSEKESVSETEPDTSTDKSSEELNQEETSSTVASTSTKEEEKEKQLETQSFTKMMVQSVDSWENSDADYFKVTTSTTVYDNRGDGALRPMGQLLEGQVYPRVSDYGNWHRINFGGIYGYVRKSDTVPDDGSSLRNENSKYTNQSRTFETLKEVSVYDNSSGSLTPFGQISKGEHYALAGDYGNWWRILFSDRVGYVRKAEVKAETKPTDNYFRVYTANIPVYDNRSGSLKKVGELKKGESYPIEKDYGNWWRVQFGDFYGYVRKSDTGYATKTEIPNLNDEYTNIAHKLETEQQVEVYDNTSGSLIPFGKIDKGQLFPIATDYGNWWRILYLDRIGYVRKNNVSLRYASYDDYFKAEEDLPIYDNRGSGSLKKVGEVEKGKVYSRVSDYGNWHRIQFGDYYGYVEKFATSPDSGTSVKNKNESYSNQDRRFETLNDVTIYDNSTGSLQAVGKIEKGEMYPIATDYGNWWRVLYSDQVGYVRKNSVKAEFKSGDNYFRVFKDNLPVYDNSGTWLEKVGELKKGQSYPIVKDYGNWWRIHFGDIYGYVRKADTGYATKTEIPNLNNKYSNSDSDLVAKDKVTVYDNTSGSLVAFANLEAGTIFPIASDYGKWWRVVFADRVGFVNKEEVDIYGISKTIYNLTLEKAIELQMKVNPQTDQNYGYVSKSYINSNNEVTASALNVRGGPGTNYKEIGMLYNGDKVSILGEYDGWYQIKFNGNAQWVTASEEDVQYYLDPNNFLENSRQKFQFLDLGKASGATASELNSYLSGNGILSGKGQYFIEASKTHGVNDVYLVSHASLETGNGGSPLATGVEVGKDKSGNLVLVNSSNRSSLRDIRTTYNMYGIGAVDGNAYEGGAFRAYKEGWFSPEEAIIGGAQFIGNSYIKVGQNTLYKMRWNPDAMERYGYATHQYASDIGWAYKQVGSMYNLYQEIGLTTLYLDVPVYN</sequence>
<feature type="compositionally biased region" description="Polar residues" evidence="1">
    <location>
        <begin position="163"/>
        <end position="176"/>
    </location>
</feature>
<feature type="compositionally biased region" description="Polar residues" evidence="1">
    <location>
        <begin position="189"/>
        <end position="207"/>
    </location>
</feature>
<protein>
    <submittedName>
        <fullName evidence="3">SH3 domain-containing protein</fullName>
    </submittedName>
</protein>
<dbReference type="RefSeq" id="WP_245208040.1">
    <property type="nucleotide sequence ID" value="NZ_CP046956.1"/>
</dbReference>
<dbReference type="PROSITE" id="PS51781">
    <property type="entry name" value="SH3B"/>
    <property type="match status" value="1"/>
</dbReference>
<evidence type="ECO:0000313" key="3">
    <source>
        <dbReference type="EMBL" id="QTN00775.1"/>
    </source>
</evidence>
<organism evidence="3 4">
    <name type="scientific">Sediminibacillus dalangtanensis</name>
    <dbReference type="NCBI Taxonomy" id="2729421"/>
    <lineage>
        <taxon>Bacteria</taxon>
        <taxon>Bacillati</taxon>
        <taxon>Bacillota</taxon>
        <taxon>Bacilli</taxon>
        <taxon>Bacillales</taxon>
        <taxon>Bacillaceae</taxon>
        <taxon>Sediminibacillus</taxon>
    </lineage>
</organism>
<dbReference type="InterPro" id="IPR003646">
    <property type="entry name" value="SH3-like_bac-type"/>
</dbReference>
<dbReference type="SMART" id="SM00047">
    <property type="entry name" value="LYZ2"/>
    <property type="match status" value="1"/>
</dbReference>
<dbReference type="Proteomes" id="UP000665043">
    <property type="component" value="Chromosome"/>
</dbReference>
<feature type="region of interest" description="Disordered" evidence="1">
    <location>
        <begin position="163"/>
        <end position="285"/>
    </location>
</feature>
<dbReference type="Pfam" id="PF08239">
    <property type="entry name" value="SH3_3"/>
    <property type="match status" value="1"/>
</dbReference>
<evidence type="ECO:0000256" key="1">
    <source>
        <dbReference type="SAM" id="MobiDB-lite"/>
    </source>
</evidence>
<feature type="compositionally biased region" description="Acidic residues" evidence="1">
    <location>
        <begin position="225"/>
        <end position="234"/>
    </location>
</feature>
<name>A0ABX7VUX1_9BACI</name>
<gene>
    <name evidence="3" type="ORF">ERJ70_16705</name>
</gene>
<dbReference type="Gene3D" id="2.30.30.40">
    <property type="entry name" value="SH3 Domains"/>
    <property type="match status" value="2"/>
</dbReference>
<evidence type="ECO:0000259" key="2">
    <source>
        <dbReference type="PROSITE" id="PS51781"/>
    </source>
</evidence>
<dbReference type="PANTHER" id="PTHR34408:SF1">
    <property type="entry name" value="GLYCOSYL HYDROLASE FAMILY 19 DOMAIN-CONTAINING PROTEIN HI_1415"/>
    <property type="match status" value="1"/>
</dbReference>
<feature type="compositionally biased region" description="Basic and acidic residues" evidence="1">
    <location>
        <begin position="177"/>
        <end position="188"/>
    </location>
</feature>
<dbReference type="InterPro" id="IPR002901">
    <property type="entry name" value="MGlyc_endo_b_GlcNAc-like_dom"/>
</dbReference>
<dbReference type="PANTHER" id="PTHR34408">
    <property type="entry name" value="FAMILY PROTEIN, PUTATIVE-RELATED"/>
    <property type="match status" value="1"/>
</dbReference>
<accession>A0ABX7VUX1</accession>
<feature type="compositionally biased region" description="Low complexity" evidence="1">
    <location>
        <begin position="262"/>
        <end position="272"/>
    </location>
</feature>
<dbReference type="SMART" id="SM00287">
    <property type="entry name" value="SH3b"/>
    <property type="match status" value="5"/>
</dbReference>
<reference evidence="3 4" key="1">
    <citation type="submission" date="2019-12" db="EMBL/GenBank/DDBJ databases">
        <title>The whole genome sequencing of a strain isolated from a Mars analog, Dalangtan Playa.</title>
        <authorList>
            <person name="Huang T."/>
        </authorList>
    </citation>
    <scope>NUCLEOTIDE SEQUENCE [LARGE SCALE GENOMIC DNA]</scope>
    <source>
        <strain evidence="3 4">DP4-553-S</strain>
    </source>
</reference>
<keyword evidence="4" id="KW-1185">Reference proteome</keyword>
<proteinExistence type="predicted"/>
<dbReference type="InterPro" id="IPR052354">
    <property type="entry name" value="Cell_Wall_Dynamics_Protein"/>
</dbReference>
<evidence type="ECO:0000313" key="4">
    <source>
        <dbReference type="Proteomes" id="UP000665043"/>
    </source>
</evidence>